<sequence length="368" mass="43837">MRYSLEDIYCSCGRYSNTASVEFFPDTECHRLYGKYLVGVFVYTRDECREFEKSIAFGPTPRTHGFVKFEDVLKKLDQDLRTNLLNIGFPTSEIMRLTYYPLGDNYSFASREIKELPKPIKVDVDFSDTDVDSFSIFMYEDKIKSGYALCPFEHYQYLALLLDKHGKLIDKENYNRLFVDSATGDLNSYIYYYYLKNKYLQGRASVLEENWFKEMNEKRTKKRVEILHRELRKASLNIKNLEKKYQSALLQLIKISAIFEGLNLTNTKYPIWLDYERFIHIFSRHVYENQLGERFSDKTSFQYDYKSIIRLIKIVLNLVHDEISKHFSQKEKRPFKRHGKKAVYYQGDYFVIDIDANGRLMTFYPLSK</sequence>
<dbReference type="Proteomes" id="UP001485301">
    <property type="component" value="Chromosome"/>
</dbReference>
<accession>A0ACD5C793</accession>
<reference evidence="1" key="1">
    <citation type="submission" date="2024-04" db="EMBL/GenBank/DDBJ databases">
        <title>Complete genome sequence of Sphingobacterium thalpophiium BAA-1094.</title>
        <authorList>
            <person name="Adaikpoh B.I."/>
        </authorList>
    </citation>
    <scope>NUCLEOTIDE SEQUENCE</scope>
    <source>
        <strain evidence="1">BAA-1094</strain>
    </source>
</reference>
<protein>
    <submittedName>
        <fullName evidence="1">Uncharacterized protein</fullName>
    </submittedName>
</protein>
<gene>
    <name evidence="1" type="ORF">AACH28_09520</name>
</gene>
<dbReference type="EMBL" id="CP151087">
    <property type="protein sequence ID" value="WZN57763.1"/>
    <property type="molecule type" value="Genomic_DNA"/>
</dbReference>
<evidence type="ECO:0000313" key="2">
    <source>
        <dbReference type="Proteomes" id="UP001485301"/>
    </source>
</evidence>
<proteinExistence type="predicted"/>
<name>A0ACD5C793_9SPHI</name>
<organism evidence="1 2">
    <name type="scientific">Sphingobacterium thalpophilum</name>
    <dbReference type="NCBI Taxonomy" id="259"/>
    <lineage>
        <taxon>Bacteria</taxon>
        <taxon>Pseudomonadati</taxon>
        <taxon>Bacteroidota</taxon>
        <taxon>Sphingobacteriia</taxon>
        <taxon>Sphingobacteriales</taxon>
        <taxon>Sphingobacteriaceae</taxon>
        <taxon>Sphingobacterium</taxon>
    </lineage>
</organism>
<keyword evidence="2" id="KW-1185">Reference proteome</keyword>
<evidence type="ECO:0000313" key="1">
    <source>
        <dbReference type="EMBL" id="WZN57763.1"/>
    </source>
</evidence>